<dbReference type="GO" id="GO:0004674">
    <property type="term" value="F:protein serine/threonine kinase activity"/>
    <property type="evidence" value="ECO:0007669"/>
    <property type="project" value="UniProtKB-EC"/>
</dbReference>
<dbReference type="Gene3D" id="1.10.510.10">
    <property type="entry name" value="Transferase(Phosphotransferase) domain 1"/>
    <property type="match status" value="1"/>
</dbReference>
<protein>
    <recommendedName>
        <fullName evidence="1">non-specific serine/threonine protein kinase</fullName>
        <ecNumber evidence="1">2.7.11.1</ecNumber>
    </recommendedName>
</protein>
<evidence type="ECO:0000256" key="5">
    <source>
        <dbReference type="ARBA" id="ARBA00022840"/>
    </source>
</evidence>
<dbReference type="InterPro" id="IPR000719">
    <property type="entry name" value="Prot_kinase_dom"/>
</dbReference>
<dbReference type="RefSeq" id="XP_047760999.1">
    <property type="nucleotide sequence ID" value="XM_047903353.1"/>
</dbReference>
<dbReference type="InterPro" id="IPR050660">
    <property type="entry name" value="NEK_Ser/Thr_kinase"/>
</dbReference>
<dbReference type="InterPro" id="IPR008271">
    <property type="entry name" value="Ser/Thr_kinase_AS"/>
</dbReference>
<reference evidence="8" key="2">
    <citation type="journal article" date="2022" name="Microb. Genom.">
        <title>A chromosome-scale genome assembly of the tomato pathogen Cladosporium fulvum reveals a compartmentalized genome architecture and the presence of a dispensable chromosome.</title>
        <authorList>
            <person name="Zaccaron A.Z."/>
            <person name="Chen L.H."/>
            <person name="Samaras A."/>
            <person name="Stergiopoulos I."/>
        </authorList>
    </citation>
    <scope>NUCLEOTIDE SEQUENCE</scope>
    <source>
        <strain evidence="8">Race5_Kim</strain>
    </source>
</reference>
<feature type="compositionally biased region" description="Polar residues" evidence="6">
    <location>
        <begin position="23"/>
        <end position="33"/>
    </location>
</feature>
<feature type="compositionally biased region" description="Basic residues" evidence="6">
    <location>
        <begin position="1"/>
        <end position="20"/>
    </location>
</feature>
<evidence type="ECO:0000256" key="6">
    <source>
        <dbReference type="SAM" id="MobiDB-lite"/>
    </source>
</evidence>
<evidence type="ECO:0000256" key="3">
    <source>
        <dbReference type="ARBA" id="ARBA00022741"/>
    </source>
</evidence>
<evidence type="ECO:0000256" key="4">
    <source>
        <dbReference type="ARBA" id="ARBA00022777"/>
    </source>
</evidence>
<name>A0A9Q8P826_PASFU</name>
<proteinExistence type="predicted"/>
<keyword evidence="2" id="KW-0808">Transferase</keyword>
<keyword evidence="3" id="KW-0547">Nucleotide-binding</keyword>
<feature type="region of interest" description="Disordered" evidence="6">
    <location>
        <begin position="1"/>
        <end position="42"/>
    </location>
</feature>
<evidence type="ECO:0000256" key="1">
    <source>
        <dbReference type="ARBA" id="ARBA00012513"/>
    </source>
</evidence>
<dbReference type="SMART" id="SM00220">
    <property type="entry name" value="S_TKc"/>
    <property type="match status" value="1"/>
</dbReference>
<keyword evidence="4 8" id="KW-0418">Kinase</keyword>
<accession>A0A9Q8P826</accession>
<dbReference type="EC" id="2.7.11.1" evidence="1"/>
<evidence type="ECO:0000256" key="2">
    <source>
        <dbReference type="ARBA" id="ARBA00022679"/>
    </source>
</evidence>
<gene>
    <name evidence="8" type="ORF">CLAFUR5_04205</name>
</gene>
<feature type="domain" description="Protein kinase" evidence="7">
    <location>
        <begin position="42"/>
        <end position="381"/>
    </location>
</feature>
<dbReference type="PANTHER" id="PTHR43671:SF13">
    <property type="entry name" value="SERINE_THREONINE-PROTEIN KINASE NEK2"/>
    <property type="match status" value="1"/>
</dbReference>
<evidence type="ECO:0000313" key="9">
    <source>
        <dbReference type="Proteomes" id="UP000756132"/>
    </source>
</evidence>
<organism evidence="8 9">
    <name type="scientific">Passalora fulva</name>
    <name type="common">Tomato leaf mold</name>
    <name type="synonym">Cladosporium fulvum</name>
    <dbReference type="NCBI Taxonomy" id="5499"/>
    <lineage>
        <taxon>Eukaryota</taxon>
        <taxon>Fungi</taxon>
        <taxon>Dikarya</taxon>
        <taxon>Ascomycota</taxon>
        <taxon>Pezizomycotina</taxon>
        <taxon>Dothideomycetes</taxon>
        <taxon>Dothideomycetidae</taxon>
        <taxon>Mycosphaerellales</taxon>
        <taxon>Mycosphaerellaceae</taxon>
        <taxon>Fulvia</taxon>
    </lineage>
</organism>
<dbReference type="Pfam" id="PF00069">
    <property type="entry name" value="Pkinase"/>
    <property type="match status" value="1"/>
</dbReference>
<dbReference type="SUPFAM" id="SSF56112">
    <property type="entry name" value="Protein kinase-like (PK-like)"/>
    <property type="match status" value="1"/>
</dbReference>
<keyword evidence="9" id="KW-1185">Reference proteome</keyword>
<evidence type="ECO:0000259" key="7">
    <source>
        <dbReference type="PROSITE" id="PS50011"/>
    </source>
</evidence>
<dbReference type="GO" id="GO:0005524">
    <property type="term" value="F:ATP binding"/>
    <property type="evidence" value="ECO:0007669"/>
    <property type="project" value="UniProtKB-KW"/>
</dbReference>
<dbReference type="GeneID" id="71984083"/>
<dbReference type="InterPro" id="IPR011009">
    <property type="entry name" value="Kinase-like_dom_sf"/>
</dbReference>
<dbReference type="OrthoDB" id="310217at2759"/>
<dbReference type="AlphaFoldDB" id="A0A9Q8P826"/>
<dbReference type="PROSITE" id="PS50011">
    <property type="entry name" value="PROTEIN_KINASE_DOM"/>
    <property type="match status" value="1"/>
</dbReference>
<keyword evidence="5" id="KW-0067">ATP-binding</keyword>
<dbReference type="EMBL" id="CP090166">
    <property type="protein sequence ID" value="UJO16633.1"/>
    <property type="molecule type" value="Genomic_DNA"/>
</dbReference>
<evidence type="ECO:0000313" key="8">
    <source>
        <dbReference type="EMBL" id="UJO16633.1"/>
    </source>
</evidence>
<sequence length="455" mass="50837">MKMRRQYLSRRRRQSARKAKAQTDAQIGNSGTGNRPGEPGNWVPWKRIGSGGQGSAWIWIYFNQNNAIIRRVVKKDTHCKDSWYDIRAWAGNDLKDYNSRIPWEHRCQSQLTWIANARHVVRTTMQWSPILVSEAWKSHKIYTEWCPMGDLADLITKYKEQPAPNNYIAEPMIWATAEALALAGLAMQHGTEDVDAGTLANWIPIIHRDLKPGNIFLADPSPNAQGTTLWPSYPKPLLGDFGLAIETSPTDPHNPTWHLELGTPGYMAPEQLAYIDRTTLFHLNPTPLTEKTNVFGIGVILYSLLTLNHGAASGIQPEFLGANPQDQNPFTLQDDEGDPYDQNNADKYTESLRGLIDECTHYDPALRPDFREILRRTRGLFDGPGDGLGVGASAQDLEAQADVFMSRGMRGGWAGATTRARYCLKNGDGSEWRKGDVYTVGLNRAALQAVVPQAL</sequence>
<reference evidence="8" key="1">
    <citation type="submission" date="2021-12" db="EMBL/GenBank/DDBJ databases">
        <authorList>
            <person name="Zaccaron A."/>
            <person name="Stergiopoulos I."/>
        </authorList>
    </citation>
    <scope>NUCLEOTIDE SEQUENCE</scope>
    <source>
        <strain evidence="8">Race5_Kim</strain>
    </source>
</reference>
<dbReference type="PANTHER" id="PTHR43671">
    <property type="entry name" value="SERINE/THREONINE-PROTEIN KINASE NEK"/>
    <property type="match status" value="1"/>
</dbReference>
<dbReference type="KEGG" id="ffu:CLAFUR5_04205"/>
<dbReference type="PROSITE" id="PS00108">
    <property type="entry name" value="PROTEIN_KINASE_ST"/>
    <property type="match status" value="1"/>
</dbReference>
<dbReference type="Proteomes" id="UP000756132">
    <property type="component" value="Chromosome 4"/>
</dbReference>